<evidence type="ECO:0000313" key="2">
    <source>
        <dbReference type="EMBL" id="RRT54974.1"/>
    </source>
</evidence>
<comment type="caution">
    <text evidence="2">The sequence shown here is derived from an EMBL/GenBank/DDBJ whole genome shotgun (WGS) entry which is preliminary data.</text>
</comment>
<dbReference type="AlphaFoldDB" id="A0A426YTD0"/>
<accession>A0A426YTD0</accession>
<evidence type="ECO:0000256" key="1">
    <source>
        <dbReference type="SAM" id="MobiDB-lite"/>
    </source>
</evidence>
<sequence>MILTSSESSGGEVGLHSRKGHQGVPVEPPKPLPIVGLPPTAAKLTLAPRLRSPVGVEASKGPPHVSPMGSLTVGPHLVTITSLRPLSGSATEPSKEVASGQPASPLQSPSSSVVAVTPHVEPLIEEGPNPPLSLTREVPPITFSDPSLGPLAVMPPPSIAIALGHEALSPEPPLKLHCEGLAKDQRLWGEVGATTTYSRGSFSLVLMDLVYHYLPNILADLYSCNEVLIPIGRFKARYYELNVDEDPYTELPSDAEVPPIEVPFDDHSTSPLALPPPF</sequence>
<reference evidence="2 3" key="1">
    <citation type="journal article" date="2014" name="Agronomy (Basel)">
        <title>A Draft Genome Sequence for Ensete ventricosum, the Drought-Tolerant Tree Against Hunger.</title>
        <authorList>
            <person name="Harrison J."/>
            <person name="Moore K.A."/>
            <person name="Paszkiewicz K."/>
            <person name="Jones T."/>
            <person name="Grant M."/>
            <person name="Ambacheew D."/>
            <person name="Muzemil S."/>
            <person name="Studholme D.J."/>
        </authorList>
    </citation>
    <scope>NUCLEOTIDE SEQUENCE [LARGE SCALE GENOMIC DNA]</scope>
</reference>
<feature type="region of interest" description="Disordered" evidence="1">
    <location>
        <begin position="252"/>
        <end position="278"/>
    </location>
</feature>
<dbReference type="EMBL" id="AMZH03010321">
    <property type="protein sequence ID" value="RRT54974.1"/>
    <property type="molecule type" value="Genomic_DNA"/>
</dbReference>
<gene>
    <name evidence="2" type="ORF">B296_00014381</name>
</gene>
<organism evidence="2 3">
    <name type="scientific">Ensete ventricosum</name>
    <name type="common">Abyssinian banana</name>
    <name type="synonym">Musa ensete</name>
    <dbReference type="NCBI Taxonomy" id="4639"/>
    <lineage>
        <taxon>Eukaryota</taxon>
        <taxon>Viridiplantae</taxon>
        <taxon>Streptophyta</taxon>
        <taxon>Embryophyta</taxon>
        <taxon>Tracheophyta</taxon>
        <taxon>Spermatophyta</taxon>
        <taxon>Magnoliopsida</taxon>
        <taxon>Liliopsida</taxon>
        <taxon>Zingiberales</taxon>
        <taxon>Musaceae</taxon>
        <taxon>Ensete</taxon>
    </lineage>
</organism>
<feature type="compositionally biased region" description="Low complexity" evidence="1">
    <location>
        <begin position="98"/>
        <end position="112"/>
    </location>
</feature>
<name>A0A426YTD0_ENSVE</name>
<proteinExistence type="predicted"/>
<feature type="region of interest" description="Disordered" evidence="1">
    <location>
        <begin position="1"/>
        <end position="37"/>
    </location>
</feature>
<protein>
    <submittedName>
        <fullName evidence="2">Uncharacterized protein</fullName>
    </submittedName>
</protein>
<evidence type="ECO:0000313" key="3">
    <source>
        <dbReference type="Proteomes" id="UP000287651"/>
    </source>
</evidence>
<dbReference type="Proteomes" id="UP000287651">
    <property type="component" value="Unassembled WGS sequence"/>
</dbReference>
<feature type="region of interest" description="Disordered" evidence="1">
    <location>
        <begin position="86"/>
        <end position="112"/>
    </location>
</feature>